<evidence type="ECO:0000256" key="4">
    <source>
        <dbReference type="ARBA" id="ARBA00023136"/>
    </source>
</evidence>
<feature type="transmembrane region" description="Helical" evidence="5">
    <location>
        <begin position="267"/>
        <end position="289"/>
    </location>
</feature>
<comment type="caution">
    <text evidence="6">The sequence shown here is derived from an EMBL/GenBank/DDBJ whole genome shotgun (WGS) entry which is preliminary data.</text>
</comment>
<dbReference type="Gene3D" id="1.20.1530.20">
    <property type="match status" value="1"/>
</dbReference>
<dbReference type="Pfam" id="PF01758">
    <property type="entry name" value="SBF"/>
    <property type="match status" value="1"/>
</dbReference>
<feature type="transmembrane region" description="Helical" evidence="5">
    <location>
        <begin position="202"/>
        <end position="227"/>
    </location>
</feature>
<evidence type="ECO:0000256" key="3">
    <source>
        <dbReference type="ARBA" id="ARBA00022989"/>
    </source>
</evidence>
<sequence>MILGFIQPTLFGWVLKKVFGQSMITILLGVIMFGMGMTLSLDDFKIVLQRPLDILKGTAAQFIVMPLLAVILSKLFGLEEALMVGVVLVGTCPGGTSSNVISYMAGGDVALSVAMTTVSTLLAPILTPAITYFLIRQTVSFDPMSMFISIVQVVLLPIALGLIVKAMLKEKANVVNDVMPAISSLSIACIVGGVIGANAERIIGALGIIVIVIILHNLSGYALGYFVGKITGMPRKKRITLAVEVGMQNSGLAASLAASQFAAMPMAAVPAALFSAWHNISGALFAAIVKSREAKMAESEMEA</sequence>
<dbReference type="InterPro" id="IPR004710">
    <property type="entry name" value="Bilac:Na_transpt"/>
</dbReference>
<feature type="transmembrane region" description="Helical" evidence="5">
    <location>
        <begin position="20"/>
        <end position="42"/>
    </location>
</feature>
<evidence type="ECO:0000256" key="2">
    <source>
        <dbReference type="ARBA" id="ARBA00022692"/>
    </source>
</evidence>
<evidence type="ECO:0000313" key="6">
    <source>
        <dbReference type="EMBL" id="MBS7525984.1"/>
    </source>
</evidence>
<dbReference type="Proteomes" id="UP000746471">
    <property type="component" value="Unassembled WGS sequence"/>
</dbReference>
<dbReference type="PANTHER" id="PTHR10361:SF28">
    <property type="entry name" value="P3 PROTEIN-RELATED"/>
    <property type="match status" value="1"/>
</dbReference>
<dbReference type="InterPro" id="IPR038770">
    <property type="entry name" value="Na+/solute_symporter_sf"/>
</dbReference>
<dbReference type="EMBL" id="JAHBCL010000006">
    <property type="protein sequence ID" value="MBS7525984.1"/>
    <property type="molecule type" value="Genomic_DNA"/>
</dbReference>
<evidence type="ECO:0000313" key="7">
    <source>
        <dbReference type="Proteomes" id="UP000746471"/>
    </source>
</evidence>
<protein>
    <submittedName>
        <fullName evidence="6">Bile acid:sodium symporter family protein</fullName>
    </submittedName>
</protein>
<accession>A0ABS5PLE4</accession>
<keyword evidence="4 5" id="KW-0472">Membrane</keyword>
<evidence type="ECO:0000256" key="1">
    <source>
        <dbReference type="ARBA" id="ARBA00004141"/>
    </source>
</evidence>
<organism evidence="6 7">
    <name type="scientific">Fusibacter paucivorans</name>
    <dbReference type="NCBI Taxonomy" id="76009"/>
    <lineage>
        <taxon>Bacteria</taxon>
        <taxon>Bacillati</taxon>
        <taxon>Bacillota</taxon>
        <taxon>Clostridia</taxon>
        <taxon>Eubacteriales</taxon>
        <taxon>Eubacteriales Family XII. Incertae Sedis</taxon>
        <taxon>Fusibacter</taxon>
    </lineage>
</organism>
<comment type="subcellular location">
    <subcellularLocation>
        <location evidence="1">Membrane</location>
        <topology evidence="1">Multi-pass membrane protein</topology>
    </subcellularLocation>
</comment>
<feature type="transmembrane region" description="Helical" evidence="5">
    <location>
        <begin position="82"/>
        <end position="101"/>
    </location>
</feature>
<feature type="transmembrane region" description="Helical" evidence="5">
    <location>
        <begin position="54"/>
        <end position="76"/>
    </location>
</feature>
<dbReference type="InterPro" id="IPR002657">
    <property type="entry name" value="BilAc:Na_symport/Acr3"/>
</dbReference>
<proteinExistence type="predicted"/>
<evidence type="ECO:0000256" key="5">
    <source>
        <dbReference type="SAM" id="Phobius"/>
    </source>
</evidence>
<keyword evidence="3 5" id="KW-1133">Transmembrane helix</keyword>
<keyword evidence="2 5" id="KW-0812">Transmembrane</keyword>
<keyword evidence="7" id="KW-1185">Reference proteome</keyword>
<reference evidence="6 7" key="1">
    <citation type="submission" date="2021-05" db="EMBL/GenBank/DDBJ databases">
        <title>Fusibacter ferrireducens sp. nov., an anaerobic, sulfur- and Fe-reducing bacterium isolated from the mangrove sediment.</title>
        <authorList>
            <person name="Qiu D."/>
        </authorList>
    </citation>
    <scope>NUCLEOTIDE SEQUENCE [LARGE SCALE GENOMIC DNA]</scope>
    <source>
        <strain evidence="6 7">DSM 12116</strain>
    </source>
</reference>
<name>A0ABS5PLE4_9FIRM</name>
<feature type="transmembrane region" description="Helical" evidence="5">
    <location>
        <begin position="147"/>
        <end position="166"/>
    </location>
</feature>
<gene>
    <name evidence="6" type="ORF">KHM83_04735</name>
</gene>
<dbReference type="PANTHER" id="PTHR10361">
    <property type="entry name" value="SODIUM-BILE ACID COTRANSPORTER"/>
    <property type="match status" value="1"/>
</dbReference>
<feature type="transmembrane region" description="Helical" evidence="5">
    <location>
        <begin position="113"/>
        <end position="135"/>
    </location>
</feature>
<feature type="transmembrane region" description="Helical" evidence="5">
    <location>
        <begin position="178"/>
        <end position="196"/>
    </location>
</feature>